<evidence type="ECO:0000313" key="3">
    <source>
        <dbReference type="Proteomes" id="UP000742631"/>
    </source>
</evidence>
<evidence type="ECO:0008006" key="4">
    <source>
        <dbReference type="Google" id="ProtNLM"/>
    </source>
</evidence>
<dbReference type="EMBL" id="DYYG01000033">
    <property type="protein sequence ID" value="HJE23990.1"/>
    <property type="molecule type" value="Genomic_DNA"/>
</dbReference>
<evidence type="ECO:0000256" key="1">
    <source>
        <dbReference type="SAM" id="MobiDB-lite"/>
    </source>
</evidence>
<sequence>MASSRHARGRAARAALRRALHSGFAALLLTGAGWSTAHAQGFYREVYGPPRGYVVEDEDLLRPREIVDGLRDRGFSEMSRPRYDGRAYRVEATGPRGLRVRLVVDARDGEVIGREPLGAAYYPSERPRPAAPGYGWTEEDMQPRRLREAERIVPPADIPSVPALRNAPLGGEREAGRAVRAERVPPPARPEANPLGLNPDTAARPESVRRAARTAPSPKLPSQARIAPPAPEPTLRQGKSGSEAMTPAAKSEPKLETKPEPGKAAPAAEAAKEQPKEPAKTSEPAKTAEAAPPAKKEWQDPPADGSRKNVRVIGGATVVPGGSGEAGAN</sequence>
<dbReference type="Proteomes" id="UP000742631">
    <property type="component" value="Unassembled WGS sequence"/>
</dbReference>
<feature type="compositionally biased region" description="Basic and acidic residues" evidence="1">
    <location>
        <begin position="270"/>
        <end position="280"/>
    </location>
</feature>
<feature type="compositionally biased region" description="Basic and acidic residues" evidence="1">
    <location>
        <begin position="251"/>
        <end position="261"/>
    </location>
</feature>
<feature type="compositionally biased region" description="Basic and acidic residues" evidence="1">
    <location>
        <begin position="171"/>
        <end position="183"/>
    </location>
</feature>
<feature type="compositionally biased region" description="Low complexity" evidence="1">
    <location>
        <begin position="281"/>
        <end position="293"/>
    </location>
</feature>
<evidence type="ECO:0000313" key="2">
    <source>
        <dbReference type="EMBL" id="HJE23990.1"/>
    </source>
</evidence>
<name>A0A921JER8_9HYPH</name>
<protein>
    <recommendedName>
        <fullName evidence="4">PepSY domain-containing protein</fullName>
    </recommendedName>
</protein>
<proteinExistence type="predicted"/>
<reference evidence="2" key="1">
    <citation type="journal article" date="2021" name="PeerJ">
        <title>Extensive microbial diversity within the chicken gut microbiome revealed by metagenomics and culture.</title>
        <authorList>
            <person name="Gilroy R."/>
            <person name="Ravi A."/>
            <person name="Getino M."/>
            <person name="Pursley I."/>
            <person name="Horton D.L."/>
            <person name="Alikhan N.F."/>
            <person name="Baker D."/>
            <person name="Gharbi K."/>
            <person name="Hall N."/>
            <person name="Watson M."/>
            <person name="Adriaenssens E.M."/>
            <person name="Foster-Nyarko E."/>
            <person name="Jarju S."/>
            <person name="Secka A."/>
            <person name="Antonio M."/>
            <person name="Oren A."/>
            <person name="Chaudhuri R.R."/>
            <person name="La Ragione R."/>
            <person name="Hildebrand F."/>
            <person name="Pallen M.J."/>
        </authorList>
    </citation>
    <scope>NUCLEOTIDE SEQUENCE</scope>
    <source>
        <strain evidence="2">316</strain>
    </source>
</reference>
<accession>A0A921JER8</accession>
<reference evidence="2" key="2">
    <citation type="submission" date="2021-09" db="EMBL/GenBank/DDBJ databases">
        <authorList>
            <person name="Gilroy R."/>
        </authorList>
    </citation>
    <scope>NUCLEOTIDE SEQUENCE</scope>
    <source>
        <strain evidence="2">316</strain>
    </source>
</reference>
<feature type="region of interest" description="Disordered" evidence="1">
    <location>
        <begin position="153"/>
        <end position="329"/>
    </location>
</feature>
<dbReference type="AlphaFoldDB" id="A0A921JER8"/>
<comment type="caution">
    <text evidence="2">The sequence shown here is derived from an EMBL/GenBank/DDBJ whole genome shotgun (WGS) entry which is preliminary data.</text>
</comment>
<gene>
    <name evidence="2" type="ORF">K8W01_10060</name>
</gene>
<organism evidence="2 3">
    <name type="scientific">Methylorubrum populi</name>
    <dbReference type="NCBI Taxonomy" id="223967"/>
    <lineage>
        <taxon>Bacteria</taxon>
        <taxon>Pseudomonadati</taxon>
        <taxon>Pseudomonadota</taxon>
        <taxon>Alphaproteobacteria</taxon>
        <taxon>Hyphomicrobiales</taxon>
        <taxon>Methylobacteriaceae</taxon>
        <taxon>Methylorubrum</taxon>
    </lineage>
</organism>